<dbReference type="EMBL" id="JAWWNJ010000020">
    <property type="protein sequence ID" value="KAK7035164.1"/>
    <property type="molecule type" value="Genomic_DNA"/>
</dbReference>
<evidence type="ECO:0000313" key="2">
    <source>
        <dbReference type="EMBL" id="KAK7035164.1"/>
    </source>
</evidence>
<evidence type="ECO:0000256" key="1">
    <source>
        <dbReference type="SAM" id="MobiDB-lite"/>
    </source>
</evidence>
<proteinExistence type="predicted"/>
<dbReference type="AlphaFoldDB" id="A0AAW0C7H2"/>
<organism evidence="2 3">
    <name type="scientific">Favolaschia claudopus</name>
    <dbReference type="NCBI Taxonomy" id="2862362"/>
    <lineage>
        <taxon>Eukaryota</taxon>
        <taxon>Fungi</taxon>
        <taxon>Dikarya</taxon>
        <taxon>Basidiomycota</taxon>
        <taxon>Agaricomycotina</taxon>
        <taxon>Agaricomycetes</taxon>
        <taxon>Agaricomycetidae</taxon>
        <taxon>Agaricales</taxon>
        <taxon>Marasmiineae</taxon>
        <taxon>Mycenaceae</taxon>
        <taxon>Favolaschia</taxon>
    </lineage>
</organism>
<feature type="compositionally biased region" description="Basic and acidic residues" evidence="1">
    <location>
        <begin position="114"/>
        <end position="128"/>
    </location>
</feature>
<name>A0AAW0C7H2_9AGAR</name>
<evidence type="ECO:0000313" key="3">
    <source>
        <dbReference type="Proteomes" id="UP001362999"/>
    </source>
</evidence>
<reference evidence="2 3" key="1">
    <citation type="journal article" date="2024" name="J Genomics">
        <title>Draft genome sequencing and assembly of Favolaschia claudopus CIRM-BRFM 2984 isolated from oak limbs.</title>
        <authorList>
            <person name="Navarro D."/>
            <person name="Drula E."/>
            <person name="Chaduli D."/>
            <person name="Cazenave R."/>
            <person name="Ahrendt S."/>
            <person name="Wang J."/>
            <person name="Lipzen A."/>
            <person name="Daum C."/>
            <person name="Barry K."/>
            <person name="Grigoriev I.V."/>
            <person name="Favel A."/>
            <person name="Rosso M.N."/>
            <person name="Martin F."/>
        </authorList>
    </citation>
    <scope>NUCLEOTIDE SEQUENCE [LARGE SCALE GENOMIC DNA]</scope>
    <source>
        <strain evidence="2 3">CIRM-BRFM 2984</strain>
    </source>
</reference>
<dbReference type="Proteomes" id="UP001362999">
    <property type="component" value="Unassembled WGS sequence"/>
</dbReference>
<protein>
    <submittedName>
        <fullName evidence="2">Uncharacterized protein</fullName>
    </submittedName>
</protein>
<comment type="caution">
    <text evidence="2">The sequence shown here is derived from an EMBL/GenBank/DDBJ whole genome shotgun (WGS) entry which is preliminary data.</text>
</comment>
<gene>
    <name evidence="2" type="ORF">R3P38DRAFT_2772174</name>
</gene>
<sequence length="244" mass="27199">MFSSLGCVDLRFTFFGSPLRVFSQISLSISIFNIAILSLLKLDCPPGVFNLAVLFCPRPQNVSVVVDATTTSSSQASISSSNLEASGNLRLGIWFRVGDASSSKRSLGQKRRREREAAENFKAPESRSRRSIAQRARRQRELADKIEAALTSTVVATDQQESRSQAQKFRRRIEAAQRRLQAHPDCGSVGTIDATESLDILLEYNEDHFSRCRNESLVEGKSTKIQIQARWGPDGSLYARPFVR</sequence>
<keyword evidence="3" id="KW-1185">Reference proteome</keyword>
<accession>A0AAW0C7H2</accession>
<feature type="region of interest" description="Disordered" evidence="1">
    <location>
        <begin position="105"/>
        <end position="133"/>
    </location>
</feature>